<evidence type="ECO:0000259" key="1">
    <source>
        <dbReference type="PROSITE" id="PS51819"/>
    </source>
</evidence>
<comment type="caution">
    <text evidence="2">The sequence shown here is derived from an EMBL/GenBank/DDBJ whole genome shotgun (WGS) entry which is preliminary data.</text>
</comment>
<gene>
    <name evidence="2" type="ORF">F4553_001567</name>
</gene>
<organism evidence="2 3">
    <name type="scientific">Allocatelliglobosispora scoriae</name>
    <dbReference type="NCBI Taxonomy" id="643052"/>
    <lineage>
        <taxon>Bacteria</taxon>
        <taxon>Bacillati</taxon>
        <taxon>Actinomycetota</taxon>
        <taxon>Actinomycetes</taxon>
        <taxon>Micromonosporales</taxon>
        <taxon>Micromonosporaceae</taxon>
        <taxon>Allocatelliglobosispora</taxon>
    </lineage>
</organism>
<dbReference type="InterPro" id="IPR004360">
    <property type="entry name" value="Glyas_Fos-R_dOase_dom"/>
</dbReference>
<keyword evidence="2" id="KW-0456">Lyase</keyword>
<dbReference type="InterPro" id="IPR029068">
    <property type="entry name" value="Glyas_Bleomycin-R_OHBP_Dase"/>
</dbReference>
<proteinExistence type="predicted"/>
<dbReference type="Gene3D" id="3.10.180.10">
    <property type="entry name" value="2,3-Dihydroxybiphenyl 1,2-Dioxygenase, domain 1"/>
    <property type="match status" value="1"/>
</dbReference>
<dbReference type="SUPFAM" id="SSF54593">
    <property type="entry name" value="Glyoxalase/Bleomycin resistance protein/Dihydroxybiphenyl dioxygenase"/>
    <property type="match status" value="1"/>
</dbReference>
<dbReference type="Pfam" id="PF00903">
    <property type="entry name" value="Glyoxalase"/>
    <property type="match status" value="1"/>
</dbReference>
<dbReference type="EMBL" id="JACHMN010000002">
    <property type="protein sequence ID" value="MBB5868188.1"/>
    <property type="molecule type" value="Genomic_DNA"/>
</dbReference>
<dbReference type="GO" id="GO:0016829">
    <property type="term" value="F:lyase activity"/>
    <property type="evidence" value="ECO:0007669"/>
    <property type="project" value="UniProtKB-KW"/>
</dbReference>
<dbReference type="RefSeq" id="WP_184833931.1">
    <property type="nucleotide sequence ID" value="NZ_JACHMN010000002.1"/>
</dbReference>
<accession>A0A841BLE4</accession>
<reference evidence="2 3" key="1">
    <citation type="submission" date="2020-08" db="EMBL/GenBank/DDBJ databases">
        <title>Sequencing the genomes of 1000 actinobacteria strains.</title>
        <authorList>
            <person name="Klenk H.-P."/>
        </authorList>
    </citation>
    <scope>NUCLEOTIDE SEQUENCE [LARGE SCALE GENOMIC DNA]</scope>
    <source>
        <strain evidence="2 3">DSM 45362</strain>
    </source>
</reference>
<dbReference type="InterPro" id="IPR037523">
    <property type="entry name" value="VOC_core"/>
</dbReference>
<sequence>MQLMTMDLVVRDVPAATRFFTEVVGLQARFADDAFAELEAGGATIMLTAELMVPSEPARGVAVHFAVDDVTAEVERLRAAGATVLLEPTNTDWGTEMAMIAGPEQIVVSLFR</sequence>
<dbReference type="AlphaFoldDB" id="A0A841BLE4"/>
<keyword evidence="3" id="KW-1185">Reference proteome</keyword>
<name>A0A841BLE4_9ACTN</name>
<dbReference type="PANTHER" id="PTHR33993">
    <property type="entry name" value="GLYOXALASE-RELATED"/>
    <property type="match status" value="1"/>
</dbReference>
<dbReference type="Proteomes" id="UP000587527">
    <property type="component" value="Unassembled WGS sequence"/>
</dbReference>
<feature type="domain" description="VOC" evidence="1">
    <location>
        <begin position="2"/>
        <end position="112"/>
    </location>
</feature>
<dbReference type="PROSITE" id="PS51819">
    <property type="entry name" value="VOC"/>
    <property type="match status" value="1"/>
</dbReference>
<dbReference type="InterPro" id="IPR052164">
    <property type="entry name" value="Anthracycline_SecMetBiosynth"/>
</dbReference>
<evidence type="ECO:0000313" key="3">
    <source>
        <dbReference type="Proteomes" id="UP000587527"/>
    </source>
</evidence>
<evidence type="ECO:0000313" key="2">
    <source>
        <dbReference type="EMBL" id="MBB5868188.1"/>
    </source>
</evidence>
<protein>
    <submittedName>
        <fullName evidence="2">Putative enzyme related to lactoylglutathione lyase</fullName>
    </submittedName>
</protein>